<feature type="compositionally biased region" description="Acidic residues" evidence="2">
    <location>
        <begin position="750"/>
        <end position="763"/>
    </location>
</feature>
<feature type="region of interest" description="Disordered" evidence="2">
    <location>
        <begin position="536"/>
        <end position="589"/>
    </location>
</feature>
<comment type="caution">
    <text evidence="4">The sequence shown here is derived from an EMBL/GenBank/DDBJ whole genome shotgun (WGS) entry which is preliminary data.</text>
</comment>
<dbReference type="InterPro" id="IPR009057">
    <property type="entry name" value="Homeodomain-like_sf"/>
</dbReference>
<evidence type="ECO:0000259" key="3">
    <source>
        <dbReference type="PROSITE" id="PS50071"/>
    </source>
</evidence>
<dbReference type="OrthoDB" id="77288at2759"/>
<dbReference type="InterPro" id="IPR001356">
    <property type="entry name" value="HD"/>
</dbReference>
<protein>
    <recommendedName>
        <fullName evidence="3">Homeobox domain-containing protein</fullName>
    </recommendedName>
</protein>
<proteinExistence type="predicted"/>
<keyword evidence="1" id="KW-0539">Nucleus</keyword>
<dbReference type="CDD" id="cd00086">
    <property type="entry name" value="homeodomain"/>
    <property type="match status" value="1"/>
</dbReference>
<feature type="compositionally biased region" description="Acidic residues" evidence="2">
    <location>
        <begin position="74"/>
        <end position="83"/>
    </location>
</feature>
<keyword evidence="1" id="KW-0238">DNA-binding</keyword>
<dbReference type="STRING" id="1202772.A0A1V9YZ05"/>
<feature type="region of interest" description="Disordered" evidence="2">
    <location>
        <begin position="677"/>
        <end position="763"/>
    </location>
</feature>
<feature type="region of interest" description="Disordered" evidence="2">
    <location>
        <begin position="1"/>
        <end position="83"/>
    </location>
</feature>
<comment type="subcellular location">
    <subcellularLocation>
        <location evidence="1">Nucleus</location>
    </subcellularLocation>
</comment>
<accession>A0A1V9YZ05</accession>
<feature type="compositionally biased region" description="Acidic residues" evidence="2">
    <location>
        <begin position="10"/>
        <end position="25"/>
    </location>
</feature>
<name>A0A1V9YZ05_ACHHY</name>
<dbReference type="SUPFAM" id="SSF46689">
    <property type="entry name" value="Homeodomain-like"/>
    <property type="match status" value="2"/>
</dbReference>
<dbReference type="GO" id="GO:0005634">
    <property type="term" value="C:nucleus"/>
    <property type="evidence" value="ECO:0007669"/>
    <property type="project" value="UniProtKB-SubCell"/>
</dbReference>
<evidence type="ECO:0000313" key="4">
    <source>
        <dbReference type="EMBL" id="OQR90893.1"/>
    </source>
</evidence>
<dbReference type="Proteomes" id="UP000243579">
    <property type="component" value="Unassembled WGS sequence"/>
</dbReference>
<organism evidence="4 5">
    <name type="scientific">Achlya hypogyna</name>
    <name type="common">Oomycete</name>
    <name type="synonym">Protoachlya hypogyna</name>
    <dbReference type="NCBI Taxonomy" id="1202772"/>
    <lineage>
        <taxon>Eukaryota</taxon>
        <taxon>Sar</taxon>
        <taxon>Stramenopiles</taxon>
        <taxon>Oomycota</taxon>
        <taxon>Saprolegniomycetes</taxon>
        <taxon>Saprolegniales</taxon>
        <taxon>Achlyaceae</taxon>
        <taxon>Achlya</taxon>
    </lineage>
</organism>
<sequence>MATTEKDAELSMDGDDMEEDMEDMYGSEVSSNSDSDAPLKPAGSARSAKAASSDKTKASKVPVDSTVTANIPATDDEASEDNDHEIAPWEQIDLKPAMDMIRKLTDTSLDAARDFNASMVTNTNQLVVGCDSILLEIKHISDIRETMKRQAKTAATTAPGAGVACACGTSMMPLAAFPNMGTAAPAPAAAPEPVVLDKPTEDQTDRVLYKIEAAMEKFRELAERIQSLSMQHEATLMTKLAIPKTAVQTMVSSIHAAAAAATSAAIAQERARGTGAPYTLSSQQRTKLQVWYYTYPRPLADELELMATLLSLPQYHGPQVQAAHVRDWFKRRRFRERMRHVMEALESGSLSLQDAEAQVHAKIELRIHSLREAVSPDELVRELEAAQAASATFATVASSFGHKRNLNQFLSVAQQIATPTMAVPGDGPPAAKKPRVGILGDPMEVEEAIVVKVASRVEVLAIQNRLQTLLQLPKTTSNTNGIQQAMDLLRSMDISNDVRQSTNLVADLKTVLKIYKKPSLLRRTTEALMETLGQTVDTKKKKKGPASKADAGADDDGDAHDSKSDDGQADYPAPLPPAVDDDSDDDQPILPKAAASAASRRKKTGAKLHRPMKFSMKQVEALEAWFQKTFKPSVAEMDAYLNRLNTPPLRDAHQTVDVNMTQLRRWFNKRRCLRRPPFALMTKGDEKDPTSSQSHDEEDEDDEDDDEDMASEEDARAPPSPSPPPPPPAPPVITTIPLPGADSDSSSDSNDSDDDDEDSSSDS</sequence>
<feature type="DNA-binding region" description="Homeobox" evidence="1">
    <location>
        <begin position="607"/>
        <end position="678"/>
    </location>
</feature>
<evidence type="ECO:0000256" key="2">
    <source>
        <dbReference type="SAM" id="MobiDB-lite"/>
    </source>
</evidence>
<evidence type="ECO:0000256" key="1">
    <source>
        <dbReference type="PROSITE-ProRule" id="PRU00108"/>
    </source>
</evidence>
<feature type="compositionally biased region" description="Low complexity" evidence="2">
    <location>
        <begin position="40"/>
        <end position="51"/>
    </location>
</feature>
<feature type="domain" description="Homeobox" evidence="3">
    <location>
        <begin position="271"/>
        <end position="339"/>
    </location>
</feature>
<feature type="DNA-binding region" description="Homeobox" evidence="1">
    <location>
        <begin position="273"/>
        <end position="340"/>
    </location>
</feature>
<dbReference type="EMBL" id="JNBR01000572">
    <property type="protein sequence ID" value="OQR90893.1"/>
    <property type="molecule type" value="Genomic_DNA"/>
</dbReference>
<dbReference type="AlphaFoldDB" id="A0A1V9YZ05"/>
<gene>
    <name evidence="4" type="ORF">ACHHYP_05156</name>
</gene>
<evidence type="ECO:0000313" key="5">
    <source>
        <dbReference type="Proteomes" id="UP000243579"/>
    </source>
</evidence>
<dbReference type="Gene3D" id="1.10.10.60">
    <property type="entry name" value="Homeodomain-like"/>
    <property type="match status" value="1"/>
</dbReference>
<dbReference type="PROSITE" id="PS50071">
    <property type="entry name" value="HOMEOBOX_2"/>
    <property type="match status" value="2"/>
</dbReference>
<keyword evidence="5" id="KW-1185">Reference proteome</keyword>
<dbReference type="GO" id="GO:0003677">
    <property type="term" value="F:DNA binding"/>
    <property type="evidence" value="ECO:0007669"/>
    <property type="project" value="UniProtKB-UniRule"/>
</dbReference>
<feature type="compositionally biased region" description="Acidic residues" evidence="2">
    <location>
        <begin position="696"/>
        <end position="712"/>
    </location>
</feature>
<dbReference type="SMART" id="SM00389">
    <property type="entry name" value="HOX"/>
    <property type="match status" value="2"/>
</dbReference>
<keyword evidence="1" id="KW-0371">Homeobox</keyword>
<feature type="domain" description="Homeobox" evidence="3">
    <location>
        <begin position="605"/>
        <end position="677"/>
    </location>
</feature>
<feature type="compositionally biased region" description="Pro residues" evidence="2">
    <location>
        <begin position="718"/>
        <end position="731"/>
    </location>
</feature>
<reference evidence="4 5" key="1">
    <citation type="journal article" date="2014" name="Genome Biol. Evol.">
        <title>The secreted proteins of Achlya hypogyna and Thraustotheca clavata identify the ancestral oomycete secretome and reveal gene acquisitions by horizontal gene transfer.</title>
        <authorList>
            <person name="Misner I."/>
            <person name="Blouin N."/>
            <person name="Leonard G."/>
            <person name="Richards T.A."/>
            <person name="Lane C.E."/>
        </authorList>
    </citation>
    <scope>NUCLEOTIDE SEQUENCE [LARGE SCALE GENOMIC DNA]</scope>
    <source>
        <strain evidence="4 5">ATCC 48635</strain>
    </source>
</reference>